<name>A0ABP1S0C9_9HEXA</name>
<accession>A0ABP1S0C9</accession>
<evidence type="ECO:0000313" key="2">
    <source>
        <dbReference type="Proteomes" id="UP001642540"/>
    </source>
</evidence>
<dbReference type="Proteomes" id="UP001642540">
    <property type="component" value="Unassembled WGS sequence"/>
</dbReference>
<sequence length="136" mass="14780">MSSLRKGKGDRPTTVGQTFRVFFYLVSLAPKEPHSVFEPGVHPTSELLDHIGRIIITISLSSKAIIAQNNEVLPLITPFEPSLVSGAQLDLVGLGSCIPLRLSGPDQSGATFGVRIWGCVRGRGGGEWRWRRRCGV</sequence>
<proteinExistence type="predicted"/>
<keyword evidence="2" id="KW-1185">Reference proteome</keyword>
<reference evidence="1 2" key="1">
    <citation type="submission" date="2024-08" db="EMBL/GenBank/DDBJ databases">
        <authorList>
            <person name="Cucini C."/>
            <person name="Frati F."/>
        </authorList>
    </citation>
    <scope>NUCLEOTIDE SEQUENCE [LARGE SCALE GENOMIC DNA]</scope>
</reference>
<dbReference type="EMBL" id="CAXLJM020000136">
    <property type="protein sequence ID" value="CAL8140449.1"/>
    <property type="molecule type" value="Genomic_DNA"/>
</dbReference>
<comment type="caution">
    <text evidence="1">The sequence shown here is derived from an EMBL/GenBank/DDBJ whole genome shotgun (WGS) entry which is preliminary data.</text>
</comment>
<organism evidence="1 2">
    <name type="scientific">Orchesella dallaii</name>
    <dbReference type="NCBI Taxonomy" id="48710"/>
    <lineage>
        <taxon>Eukaryota</taxon>
        <taxon>Metazoa</taxon>
        <taxon>Ecdysozoa</taxon>
        <taxon>Arthropoda</taxon>
        <taxon>Hexapoda</taxon>
        <taxon>Collembola</taxon>
        <taxon>Entomobryomorpha</taxon>
        <taxon>Entomobryoidea</taxon>
        <taxon>Orchesellidae</taxon>
        <taxon>Orchesellinae</taxon>
        <taxon>Orchesella</taxon>
    </lineage>
</organism>
<evidence type="ECO:0000313" key="1">
    <source>
        <dbReference type="EMBL" id="CAL8140449.1"/>
    </source>
</evidence>
<gene>
    <name evidence="1" type="ORF">ODALV1_LOCUS28295</name>
</gene>
<protein>
    <submittedName>
        <fullName evidence="1">Uncharacterized protein</fullName>
    </submittedName>
</protein>